<dbReference type="PANTHER" id="PTHR34218">
    <property type="entry name" value="PEPTIDASE S45 PENICILLIN AMIDASE"/>
    <property type="match status" value="1"/>
</dbReference>
<organism evidence="2">
    <name type="scientific">Tanacetum cinerariifolium</name>
    <name type="common">Dalmatian daisy</name>
    <name type="synonym">Chrysanthemum cinerariifolium</name>
    <dbReference type="NCBI Taxonomy" id="118510"/>
    <lineage>
        <taxon>Eukaryota</taxon>
        <taxon>Viridiplantae</taxon>
        <taxon>Streptophyta</taxon>
        <taxon>Embryophyta</taxon>
        <taxon>Tracheophyta</taxon>
        <taxon>Spermatophyta</taxon>
        <taxon>Magnoliopsida</taxon>
        <taxon>eudicotyledons</taxon>
        <taxon>Gunneridae</taxon>
        <taxon>Pentapetalae</taxon>
        <taxon>asterids</taxon>
        <taxon>campanulids</taxon>
        <taxon>Asterales</taxon>
        <taxon>Asteraceae</taxon>
        <taxon>Asteroideae</taxon>
        <taxon>Anthemideae</taxon>
        <taxon>Anthemidinae</taxon>
        <taxon>Tanacetum</taxon>
    </lineage>
</organism>
<dbReference type="GO" id="GO:0017000">
    <property type="term" value="P:antibiotic biosynthetic process"/>
    <property type="evidence" value="ECO:0007669"/>
    <property type="project" value="InterPro"/>
</dbReference>
<evidence type="ECO:0000313" key="2">
    <source>
        <dbReference type="EMBL" id="GFC81785.1"/>
    </source>
</evidence>
<protein>
    <recommendedName>
        <fullName evidence="3">Penicillin acylase family protein</fullName>
    </recommendedName>
</protein>
<dbReference type="EMBL" id="BKCJ011081238">
    <property type="protein sequence ID" value="GFC81785.1"/>
    <property type="molecule type" value="Genomic_DNA"/>
</dbReference>
<evidence type="ECO:0000256" key="1">
    <source>
        <dbReference type="SAM" id="MobiDB-lite"/>
    </source>
</evidence>
<feature type="non-terminal residue" evidence="2">
    <location>
        <position position="1"/>
    </location>
</feature>
<reference evidence="2" key="1">
    <citation type="journal article" date="2019" name="Sci. Rep.">
        <title>Draft genome of Tanacetum cinerariifolium, the natural source of mosquito coil.</title>
        <authorList>
            <person name="Yamashiro T."/>
            <person name="Shiraishi A."/>
            <person name="Satake H."/>
            <person name="Nakayama K."/>
        </authorList>
    </citation>
    <scope>NUCLEOTIDE SEQUENCE</scope>
</reference>
<proteinExistence type="predicted"/>
<evidence type="ECO:0008006" key="3">
    <source>
        <dbReference type="Google" id="ProtNLM"/>
    </source>
</evidence>
<dbReference type="Pfam" id="PF01804">
    <property type="entry name" value="Penicil_amidase"/>
    <property type="match status" value="1"/>
</dbReference>
<feature type="region of interest" description="Disordered" evidence="1">
    <location>
        <begin position="117"/>
        <end position="150"/>
    </location>
</feature>
<dbReference type="AlphaFoldDB" id="A0A699R7V6"/>
<sequence>KSATGYPLLANDPHLQLNLPSIWYQVQLAAPGVNVYGVSIPGTPFAIIGFNERVAWGVTNVAADVLDWYQLKFKDNTRREYWHDGRWKPVRRVVERIKRRQGHRHLAQRPLPAEVARPGQIYPRRHRPGLRLAGLDSGRPKPARQKPAAPVRVVSQPVFNWPRLPVLPELVLRRRHLRPLAPHQYAPGAHDPGHAR</sequence>
<comment type="caution">
    <text evidence="2">The sequence shown here is derived from an EMBL/GenBank/DDBJ whole genome shotgun (WGS) entry which is preliminary data.</text>
</comment>
<dbReference type="GO" id="GO:0016787">
    <property type="term" value="F:hydrolase activity"/>
    <property type="evidence" value="ECO:0007669"/>
    <property type="project" value="InterPro"/>
</dbReference>
<dbReference type="PANTHER" id="PTHR34218:SF4">
    <property type="entry name" value="ACYL-HOMOSERINE LACTONE ACYLASE QUIP"/>
    <property type="match status" value="1"/>
</dbReference>
<dbReference type="Gene3D" id="3.60.20.10">
    <property type="entry name" value="Glutamine Phosphoribosylpyrophosphate, subunit 1, domain 1"/>
    <property type="match status" value="1"/>
</dbReference>
<dbReference type="InterPro" id="IPR029055">
    <property type="entry name" value="Ntn_hydrolases_N"/>
</dbReference>
<gene>
    <name evidence="2" type="ORF">Tci_853755</name>
</gene>
<dbReference type="InterPro" id="IPR002692">
    <property type="entry name" value="S45"/>
</dbReference>
<name>A0A699R7V6_TANCI</name>
<accession>A0A699R7V6</accession>
<dbReference type="SUPFAM" id="SSF56235">
    <property type="entry name" value="N-terminal nucleophile aminohydrolases (Ntn hydrolases)"/>
    <property type="match status" value="1"/>
</dbReference>